<accession>A0A7R9MDG2</accession>
<proteinExistence type="predicted"/>
<evidence type="ECO:0000313" key="3">
    <source>
        <dbReference type="Proteomes" id="UP000728032"/>
    </source>
</evidence>
<organism evidence="2">
    <name type="scientific">Oppiella nova</name>
    <dbReference type="NCBI Taxonomy" id="334625"/>
    <lineage>
        <taxon>Eukaryota</taxon>
        <taxon>Metazoa</taxon>
        <taxon>Ecdysozoa</taxon>
        <taxon>Arthropoda</taxon>
        <taxon>Chelicerata</taxon>
        <taxon>Arachnida</taxon>
        <taxon>Acari</taxon>
        <taxon>Acariformes</taxon>
        <taxon>Sarcoptiformes</taxon>
        <taxon>Oribatida</taxon>
        <taxon>Brachypylina</taxon>
        <taxon>Oppioidea</taxon>
        <taxon>Oppiidae</taxon>
        <taxon>Oppiella</taxon>
    </lineage>
</organism>
<dbReference type="OrthoDB" id="10422592at2759"/>
<protein>
    <submittedName>
        <fullName evidence="2">Uncharacterized protein</fullName>
    </submittedName>
</protein>
<dbReference type="EMBL" id="OC926898">
    <property type="protein sequence ID" value="CAD7656944.1"/>
    <property type="molecule type" value="Genomic_DNA"/>
</dbReference>
<dbReference type="AlphaFoldDB" id="A0A7R9MDG2"/>
<evidence type="ECO:0000256" key="1">
    <source>
        <dbReference type="SAM" id="MobiDB-lite"/>
    </source>
</evidence>
<sequence>MDSVWVRGEEASGGTGSSQGEEFHLFECTEANKNEHFEKMAAYLSHMIPFLELMDQHSDNTVGDEHKKHKEDLKKMIAHFKKYKETKEALKTRCDDPKTTVSLCCQEIKALEKKFHDEMDHFNHDEAKQ</sequence>
<feature type="region of interest" description="Disordered" evidence="1">
    <location>
        <begin position="1"/>
        <end position="20"/>
    </location>
</feature>
<evidence type="ECO:0000313" key="2">
    <source>
        <dbReference type="EMBL" id="CAD7656944.1"/>
    </source>
</evidence>
<keyword evidence="3" id="KW-1185">Reference proteome</keyword>
<dbReference type="EMBL" id="CAJPVJ010012073">
    <property type="protein sequence ID" value="CAG2174131.1"/>
    <property type="molecule type" value="Genomic_DNA"/>
</dbReference>
<dbReference type="Proteomes" id="UP000728032">
    <property type="component" value="Unassembled WGS sequence"/>
</dbReference>
<reference evidence="2" key="1">
    <citation type="submission" date="2020-11" db="EMBL/GenBank/DDBJ databases">
        <authorList>
            <person name="Tran Van P."/>
        </authorList>
    </citation>
    <scope>NUCLEOTIDE SEQUENCE</scope>
</reference>
<gene>
    <name evidence="2" type="ORF">ONB1V03_LOCUS13580</name>
</gene>
<name>A0A7R9MDG2_9ACAR</name>